<feature type="compositionally biased region" description="Low complexity" evidence="1">
    <location>
        <begin position="449"/>
        <end position="463"/>
    </location>
</feature>
<sequence length="518" mass="56552">MAPAAQYHKPQSTTVIHSQPSARAAAQRDVVASKSVEKQTRTQTVTRTSTIFLDDSLSPSLSTGPATSTHDWSRPSGAIKPHIYGIDPGDPRRALHLNWHSPPFSTPNSATIATSHRPTECFKPAIVAARRSNYPLPSPPGFLYPFAIVPVAAHVAACAAQQENLMERPEHDRQGGSPYHPRLLGRMDYELAYLAPGYKILFVGSIAMVTLGVIWAMMVWLVNFPPGTWEVWDFAEKKKIRSGKEAKEEGEEEKERRPVDKPSKYAPRETKEIEAMMVKTDGGAVTPTAGVPFKYRQQNAPVNNGHVDGEQGIELKYRPKKHTTQHRRQHTQIAPHTDFIYTSHRRVSSPPSAGSRFIITPTTSTLSSSPNPFLKPPGNGFLAAREERLTKRSSTEWLAEHERFFSASHSSSSSSFSSPSMPSYSLATADIEALEAGTAPPTGRTHAYSSSSSFTSTSSSKSTEGGMLRKSLSWLDQGLGLVDEAVSSVASGITRWTDDGGLEGEVLPIARAKGVKLE</sequence>
<keyword evidence="2" id="KW-1133">Transmembrane helix</keyword>
<keyword evidence="2" id="KW-0812">Transmembrane</keyword>
<protein>
    <submittedName>
        <fullName evidence="3">Uncharacterized protein</fullName>
    </submittedName>
</protein>
<organism evidence="3 4">
    <name type="scientific">Clathrospora elynae</name>
    <dbReference type="NCBI Taxonomy" id="706981"/>
    <lineage>
        <taxon>Eukaryota</taxon>
        <taxon>Fungi</taxon>
        <taxon>Dikarya</taxon>
        <taxon>Ascomycota</taxon>
        <taxon>Pezizomycotina</taxon>
        <taxon>Dothideomycetes</taxon>
        <taxon>Pleosporomycetidae</taxon>
        <taxon>Pleosporales</taxon>
        <taxon>Diademaceae</taxon>
        <taxon>Clathrospora</taxon>
    </lineage>
</organism>
<name>A0A6A5SVZ9_9PLEO</name>
<feature type="transmembrane region" description="Helical" evidence="2">
    <location>
        <begin position="200"/>
        <end position="222"/>
    </location>
</feature>
<feature type="region of interest" description="Disordered" evidence="1">
    <location>
        <begin position="437"/>
        <end position="465"/>
    </location>
</feature>
<gene>
    <name evidence="3" type="ORF">EJ02DRAFT_510558</name>
</gene>
<feature type="region of interest" description="Disordered" evidence="1">
    <location>
        <begin position="1"/>
        <end position="25"/>
    </location>
</feature>
<dbReference type="OrthoDB" id="3787127at2759"/>
<feature type="compositionally biased region" description="Polar residues" evidence="1">
    <location>
        <begin position="57"/>
        <end position="70"/>
    </location>
</feature>
<dbReference type="AlphaFoldDB" id="A0A6A5SVZ9"/>
<reference evidence="3" key="1">
    <citation type="journal article" date="2020" name="Stud. Mycol.">
        <title>101 Dothideomycetes genomes: a test case for predicting lifestyles and emergence of pathogens.</title>
        <authorList>
            <person name="Haridas S."/>
            <person name="Albert R."/>
            <person name="Binder M."/>
            <person name="Bloem J."/>
            <person name="Labutti K."/>
            <person name="Salamov A."/>
            <person name="Andreopoulos B."/>
            <person name="Baker S."/>
            <person name="Barry K."/>
            <person name="Bills G."/>
            <person name="Bluhm B."/>
            <person name="Cannon C."/>
            <person name="Castanera R."/>
            <person name="Culley D."/>
            <person name="Daum C."/>
            <person name="Ezra D."/>
            <person name="Gonzalez J."/>
            <person name="Henrissat B."/>
            <person name="Kuo A."/>
            <person name="Liang C."/>
            <person name="Lipzen A."/>
            <person name="Lutzoni F."/>
            <person name="Magnuson J."/>
            <person name="Mondo S."/>
            <person name="Nolan M."/>
            <person name="Ohm R."/>
            <person name="Pangilinan J."/>
            <person name="Park H.-J."/>
            <person name="Ramirez L."/>
            <person name="Alfaro M."/>
            <person name="Sun H."/>
            <person name="Tritt A."/>
            <person name="Yoshinaga Y."/>
            <person name="Zwiers L.-H."/>
            <person name="Turgeon B."/>
            <person name="Goodwin S."/>
            <person name="Spatafora J."/>
            <person name="Crous P."/>
            <person name="Grigoriev I."/>
        </authorList>
    </citation>
    <scope>NUCLEOTIDE SEQUENCE</scope>
    <source>
        <strain evidence="3">CBS 161.51</strain>
    </source>
</reference>
<evidence type="ECO:0000313" key="4">
    <source>
        <dbReference type="Proteomes" id="UP000800038"/>
    </source>
</evidence>
<evidence type="ECO:0000256" key="1">
    <source>
        <dbReference type="SAM" id="MobiDB-lite"/>
    </source>
</evidence>
<evidence type="ECO:0000256" key="2">
    <source>
        <dbReference type="SAM" id="Phobius"/>
    </source>
</evidence>
<feature type="compositionally biased region" description="Polar residues" evidence="1">
    <location>
        <begin position="9"/>
        <end position="21"/>
    </location>
</feature>
<proteinExistence type="predicted"/>
<accession>A0A6A5SVZ9</accession>
<feature type="region of interest" description="Disordered" evidence="1">
    <location>
        <begin position="56"/>
        <end position="85"/>
    </location>
</feature>
<dbReference type="EMBL" id="ML976020">
    <property type="protein sequence ID" value="KAF1943988.1"/>
    <property type="molecule type" value="Genomic_DNA"/>
</dbReference>
<keyword evidence="4" id="KW-1185">Reference proteome</keyword>
<feature type="region of interest" description="Disordered" evidence="1">
    <location>
        <begin position="241"/>
        <end position="264"/>
    </location>
</feature>
<evidence type="ECO:0000313" key="3">
    <source>
        <dbReference type="EMBL" id="KAF1943988.1"/>
    </source>
</evidence>
<keyword evidence="2" id="KW-0472">Membrane</keyword>
<dbReference type="Proteomes" id="UP000800038">
    <property type="component" value="Unassembled WGS sequence"/>
</dbReference>